<organism evidence="2">
    <name type="scientific">Hordeum vulgare subsp. vulgare</name>
    <name type="common">Domesticated barley</name>
    <dbReference type="NCBI Taxonomy" id="112509"/>
    <lineage>
        <taxon>Eukaryota</taxon>
        <taxon>Viridiplantae</taxon>
        <taxon>Streptophyta</taxon>
        <taxon>Embryophyta</taxon>
        <taxon>Tracheophyta</taxon>
        <taxon>Spermatophyta</taxon>
        <taxon>Magnoliopsida</taxon>
        <taxon>Liliopsida</taxon>
        <taxon>Poales</taxon>
        <taxon>Poaceae</taxon>
        <taxon>BOP clade</taxon>
        <taxon>Pooideae</taxon>
        <taxon>Triticodae</taxon>
        <taxon>Triticeae</taxon>
        <taxon>Hordeinae</taxon>
        <taxon>Hordeum</taxon>
    </lineage>
</organism>
<name>F2DF36_HORVV</name>
<keyword evidence="1" id="KW-1133">Transmembrane helix</keyword>
<evidence type="ECO:0000313" key="2">
    <source>
        <dbReference type="EMBL" id="BAJ93707.1"/>
    </source>
</evidence>
<sequence>MTTNVTYCQRSMSSIPAFTAQCSSFTVSVPGTGGKLNALAPCVKPDLTCPSPLSGNGVVAVGKVPNSSPILAGTQVSASGNVLHVALGVAVLGGITWIGSRLRSRL</sequence>
<dbReference type="AlphaFoldDB" id="F2DF36"/>
<evidence type="ECO:0000256" key="1">
    <source>
        <dbReference type="SAM" id="Phobius"/>
    </source>
</evidence>
<reference evidence="2" key="1">
    <citation type="journal article" date="2011" name="Plant Physiol.">
        <title>Comprehensive sequence analysis of 24,783 barley full-length cDNAs derived from 12 clone libraries.</title>
        <authorList>
            <person name="Matsumoto T."/>
            <person name="Tanaka T."/>
            <person name="Sakai H."/>
            <person name="Amano N."/>
            <person name="Kanamori H."/>
            <person name="Kurita K."/>
            <person name="Kikuta A."/>
            <person name="Kamiya K."/>
            <person name="Yamamoto M."/>
            <person name="Ikawa H."/>
            <person name="Fujii N."/>
            <person name="Hori K."/>
            <person name="Itoh T."/>
            <person name="Sato K."/>
        </authorList>
    </citation>
    <scope>NUCLEOTIDE SEQUENCE</scope>
</reference>
<feature type="transmembrane region" description="Helical" evidence="1">
    <location>
        <begin position="82"/>
        <end position="100"/>
    </location>
</feature>
<accession>F2DF36</accession>
<dbReference type="EMBL" id="AK362503">
    <property type="protein sequence ID" value="BAJ93707.1"/>
    <property type="molecule type" value="mRNA"/>
</dbReference>
<keyword evidence="1" id="KW-0472">Membrane</keyword>
<keyword evidence="1" id="KW-0812">Transmembrane</keyword>
<protein>
    <submittedName>
        <fullName evidence="2">Predicted protein</fullName>
    </submittedName>
</protein>
<proteinExistence type="evidence at transcript level"/>